<feature type="chain" id="PRO_5007655180" evidence="2">
    <location>
        <begin position="24"/>
        <end position="208"/>
    </location>
</feature>
<evidence type="ECO:0000256" key="2">
    <source>
        <dbReference type="SAM" id="SignalP"/>
    </source>
</evidence>
<sequence length="208" mass="22122">MSRSLFLLCCLGSLLLEANLCVTAPPPVSHEESVHEARTSIEPRDKATMYTVTFAHLPLYVTGDDFGAHVIGNSVLKVIVGGTDYDWFFKLADPIPDDITLKPPIEAERLEGDFTGAVWKVSVLVPKNYYPAATSTGGERSGLASGPRSPSAAASSQLLPGFALAALGSAVPEQALESFGASPTPRIRRHPLPDSNAEELYPPATFDG</sequence>
<dbReference type="eggNOG" id="ENOG502QZFM">
    <property type="taxonomic scope" value="Eukaryota"/>
</dbReference>
<dbReference type="AlphaFoldDB" id="F0VJ71"/>
<accession>F0VJ71</accession>
<reference evidence="3" key="1">
    <citation type="submission" date="2011-02" db="EMBL/GenBank/DDBJ databases">
        <authorList>
            <person name="Aslett M."/>
        </authorList>
    </citation>
    <scope>NUCLEOTIDE SEQUENCE</scope>
    <source>
        <strain evidence="3">Liverpool</strain>
    </source>
</reference>
<evidence type="ECO:0000313" key="4">
    <source>
        <dbReference type="EMBL" id="CEL67775.1"/>
    </source>
</evidence>
<dbReference type="OMA" id="HAYVESE"/>
<dbReference type="OrthoDB" id="329219at2759"/>
<proteinExistence type="predicted"/>
<dbReference type="Proteomes" id="UP000007494">
    <property type="component" value="Chromosome VIII"/>
</dbReference>
<dbReference type="InParanoid" id="F0VJ71"/>
<dbReference type="VEuPathDB" id="ToxoDB:NCLIV_035630"/>
<feature type="signal peptide" evidence="2">
    <location>
        <begin position="1"/>
        <end position="23"/>
    </location>
</feature>
<gene>
    <name evidence="4" type="ORF">BN1204_035630</name>
    <name evidence="3" type="ORF">NCLIV_035630</name>
</gene>
<dbReference type="RefSeq" id="XP_003883814.1">
    <property type="nucleotide sequence ID" value="XM_003883765.1"/>
</dbReference>
<dbReference type="GeneID" id="13443350"/>
<dbReference type="EMBL" id="FR823390">
    <property type="protein sequence ID" value="CBZ53782.1"/>
    <property type="molecule type" value="Genomic_DNA"/>
</dbReference>
<keyword evidence="2" id="KW-0732">Signal</keyword>
<reference evidence="3" key="2">
    <citation type="submission" date="2011-03" db="EMBL/GenBank/DDBJ databases">
        <title>Comparative genomics and transcriptomics of Neospora caninum and Toxoplasma gondii.</title>
        <authorList>
            <person name="Reid A.J."/>
            <person name="Sohal A."/>
            <person name="Harris D."/>
            <person name="Quail M."/>
            <person name="Sanders M."/>
            <person name="Berriman M."/>
            <person name="Wastling J.M."/>
            <person name="Pain A."/>
        </authorList>
    </citation>
    <scope>NUCLEOTIDE SEQUENCE</scope>
    <source>
        <strain evidence="3">Liverpool</strain>
    </source>
</reference>
<name>F0VJ71_NEOCL</name>
<protein>
    <submittedName>
        <fullName evidence="3">Uncharacterized protein</fullName>
    </submittedName>
</protein>
<evidence type="ECO:0000313" key="5">
    <source>
        <dbReference type="Proteomes" id="UP000007494"/>
    </source>
</evidence>
<dbReference type="EMBL" id="LN714483">
    <property type="protein sequence ID" value="CEL67775.1"/>
    <property type="molecule type" value="Genomic_DNA"/>
</dbReference>
<keyword evidence="5" id="KW-1185">Reference proteome</keyword>
<organism evidence="3 5">
    <name type="scientific">Neospora caninum (strain Liverpool)</name>
    <dbReference type="NCBI Taxonomy" id="572307"/>
    <lineage>
        <taxon>Eukaryota</taxon>
        <taxon>Sar</taxon>
        <taxon>Alveolata</taxon>
        <taxon>Apicomplexa</taxon>
        <taxon>Conoidasida</taxon>
        <taxon>Coccidia</taxon>
        <taxon>Eucoccidiorida</taxon>
        <taxon>Eimeriorina</taxon>
        <taxon>Sarcocystidae</taxon>
        <taxon>Neospora</taxon>
    </lineage>
</organism>
<evidence type="ECO:0000256" key="1">
    <source>
        <dbReference type="SAM" id="MobiDB-lite"/>
    </source>
</evidence>
<reference evidence="5" key="3">
    <citation type="journal article" date="2012" name="PLoS Pathog.">
        <title>Comparative genomics of the apicomplexan parasites Toxoplasma gondii and Neospora caninum: Coccidia differing in host range and transmission strategy.</title>
        <authorList>
            <person name="Reid A.J."/>
            <person name="Vermont S.J."/>
            <person name="Cotton J.A."/>
            <person name="Harris D."/>
            <person name="Hill-Cawthorne G.A."/>
            <person name="Konen-Waisman S."/>
            <person name="Latham S.M."/>
            <person name="Mourier T."/>
            <person name="Norton R."/>
            <person name="Quail M.A."/>
            <person name="Sanders M."/>
            <person name="Shanmugam D."/>
            <person name="Sohal A."/>
            <person name="Wasmuth J.D."/>
            <person name="Brunk B."/>
            <person name="Grigg M.E."/>
            <person name="Howard J.C."/>
            <person name="Parkinson J."/>
            <person name="Roos D.S."/>
            <person name="Trees A.J."/>
            <person name="Berriman M."/>
            <person name="Pain A."/>
            <person name="Wastling J.M."/>
        </authorList>
    </citation>
    <scope>NUCLEOTIDE SEQUENCE [LARGE SCALE GENOMIC DNA]</scope>
    <source>
        <strain evidence="5">Liverpool</strain>
    </source>
</reference>
<feature type="region of interest" description="Disordered" evidence="1">
    <location>
        <begin position="178"/>
        <end position="208"/>
    </location>
</feature>
<reference evidence="4" key="4">
    <citation type="journal article" date="2015" name="PLoS ONE">
        <title>Comprehensive Evaluation of Toxoplasma gondii VEG and Neospora caninum LIV Genomes with Tachyzoite Stage Transcriptome and Proteome Defines Novel Transcript Features.</title>
        <authorList>
            <person name="Ramaprasad A."/>
            <person name="Mourier T."/>
            <person name="Naeem R."/>
            <person name="Malas T.B."/>
            <person name="Moussa E."/>
            <person name="Panigrahi A."/>
            <person name="Vermont S.J."/>
            <person name="Otto T.D."/>
            <person name="Wastling J."/>
            <person name="Pain A."/>
        </authorList>
    </citation>
    <scope>NUCLEOTIDE SEQUENCE</scope>
    <source>
        <strain evidence="4">Liverpool</strain>
    </source>
</reference>
<evidence type="ECO:0000313" key="3">
    <source>
        <dbReference type="EMBL" id="CBZ53782.1"/>
    </source>
</evidence>